<dbReference type="InterPro" id="IPR057326">
    <property type="entry name" value="KR_dom"/>
</dbReference>
<proteinExistence type="inferred from homology"/>
<name>A0A4P6N0M3_9MICO</name>
<dbReference type="SMART" id="SM00822">
    <property type="entry name" value="PKS_KR"/>
    <property type="match status" value="1"/>
</dbReference>
<dbReference type="InterPro" id="IPR003869">
    <property type="entry name" value="Polysac_CapD-like"/>
</dbReference>
<evidence type="ECO:0000313" key="4">
    <source>
        <dbReference type="EMBL" id="QBF47990.1"/>
    </source>
</evidence>
<dbReference type="OrthoDB" id="9803111at2"/>
<dbReference type="Pfam" id="PF13727">
    <property type="entry name" value="CoA_binding_3"/>
    <property type="match status" value="1"/>
</dbReference>
<gene>
    <name evidence="4" type="ORF">EXU32_10770</name>
</gene>
<dbReference type="InterPro" id="IPR051203">
    <property type="entry name" value="Polysaccharide_Synthase-Rel"/>
</dbReference>
<protein>
    <submittedName>
        <fullName evidence="4">Polysaccharide biosynthesis protein</fullName>
    </submittedName>
</protein>
<feature type="transmembrane region" description="Helical" evidence="2">
    <location>
        <begin position="9"/>
        <end position="32"/>
    </location>
</feature>
<dbReference type="CDD" id="cd05237">
    <property type="entry name" value="UDP_invert_4-6DH_SDR_e"/>
    <property type="match status" value="1"/>
</dbReference>
<feature type="transmembrane region" description="Helical" evidence="2">
    <location>
        <begin position="109"/>
        <end position="126"/>
    </location>
</feature>
<dbReference type="Proteomes" id="UP000290408">
    <property type="component" value="Chromosome"/>
</dbReference>
<feature type="transmembrane region" description="Helical" evidence="2">
    <location>
        <begin position="79"/>
        <end position="97"/>
    </location>
</feature>
<organism evidence="4 5">
    <name type="scientific">Janibacter limosus</name>
    <dbReference type="NCBI Taxonomy" id="53458"/>
    <lineage>
        <taxon>Bacteria</taxon>
        <taxon>Bacillati</taxon>
        <taxon>Actinomycetota</taxon>
        <taxon>Actinomycetes</taxon>
        <taxon>Micrococcales</taxon>
        <taxon>Intrasporangiaceae</taxon>
        <taxon>Janibacter</taxon>
    </lineage>
</organism>
<feature type="transmembrane region" description="Helical" evidence="2">
    <location>
        <begin position="44"/>
        <end position="67"/>
    </location>
</feature>
<evidence type="ECO:0000313" key="5">
    <source>
        <dbReference type="Proteomes" id="UP000290408"/>
    </source>
</evidence>
<dbReference type="Gene3D" id="3.40.50.720">
    <property type="entry name" value="NAD(P)-binding Rossmann-like Domain"/>
    <property type="match status" value="2"/>
</dbReference>
<reference evidence="4 5" key="1">
    <citation type="submission" date="2019-02" db="EMBL/GenBank/DDBJ databases">
        <title>Genomic data mining of an Antarctic deep-sea actinobacterium, Janibacterlimosus P3-3-X1.</title>
        <authorList>
            <person name="Liao L."/>
            <person name="Chen B."/>
        </authorList>
    </citation>
    <scope>NUCLEOTIDE SEQUENCE [LARGE SCALE GENOMIC DNA]</scope>
    <source>
        <strain evidence="4 5">P3-3-X1</strain>
    </source>
</reference>
<evidence type="ECO:0000256" key="1">
    <source>
        <dbReference type="ARBA" id="ARBA00007430"/>
    </source>
</evidence>
<dbReference type="EMBL" id="CP036164">
    <property type="protein sequence ID" value="QBF47990.1"/>
    <property type="molecule type" value="Genomic_DNA"/>
</dbReference>
<dbReference type="InterPro" id="IPR036291">
    <property type="entry name" value="NAD(P)-bd_dom_sf"/>
</dbReference>
<dbReference type="PANTHER" id="PTHR43318">
    <property type="entry name" value="UDP-N-ACETYLGLUCOSAMINE 4,6-DEHYDRATASE"/>
    <property type="match status" value="1"/>
</dbReference>
<dbReference type="Pfam" id="PF02719">
    <property type="entry name" value="Polysacc_synt_2"/>
    <property type="match status" value="1"/>
</dbReference>
<accession>A0A4P6N0M3</accession>
<dbReference type="PANTHER" id="PTHR43318:SF1">
    <property type="entry name" value="POLYSACCHARIDE BIOSYNTHESIS PROTEIN EPSC-RELATED"/>
    <property type="match status" value="1"/>
</dbReference>
<keyword evidence="2" id="KW-1133">Transmembrane helix</keyword>
<dbReference type="AlphaFoldDB" id="A0A4P6N0M3"/>
<evidence type="ECO:0000256" key="2">
    <source>
        <dbReference type="SAM" id="Phobius"/>
    </source>
</evidence>
<evidence type="ECO:0000259" key="3">
    <source>
        <dbReference type="SMART" id="SM00822"/>
    </source>
</evidence>
<keyword evidence="2" id="KW-0812">Transmembrane</keyword>
<comment type="similarity">
    <text evidence="1">Belongs to the polysaccharide synthase family.</text>
</comment>
<dbReference type="KEGG" id="jli:EXU32_10770"/>
<keyword evidence="5" id="KW-1185">Reference proteome</keyword>
<dbReference type="SUPFAM" id="SSF51735">
    <property type="entry name" value="NAD(P)-binding Rossmann-fold domains"/>
    <property type="match status" value="2"/>
</dbReference>
<keyword evidence="2" id="KW-0472">Membrane</keyword>
<sequence length="606" mass="65118">MRASRRGPLAAWAIVDLIIWAVALVAATILRYDLDVTLVDKDRLAMAVGGVAVIHLVLGILIGPYLVRHEPGSFEEVYSVTKLVAIVGAVVMVLNFASDPIFVPRSVPVTAAAIALVGMFGARFVIRAMRSGTGPHVDAKRVVVFGAGEGGRQIVRAMLRDPDSQMHPVAILDDDPRKRRLRIDGIRVRGRREHLGAVADREDATTLAIAVPSATPELFIDLRNRAAQAGLELLVLPPASELMGRPATENLRTIDLSDLLGRQPVQLDATAIARCVTGRRVLVTGAGGSIGSELCWQIAKYSPAHLVLLDRDETALQATQLSLTGRGLFEGDDIVLADIRDAARLREVFDAHAPQVVFHAAALKHLSILEKSPAEAWKTNVLGTLNVLRAAQRSGVSTFVNVSTDKAANPTCVLGYSKRLTERLTAGFARQGRGTFVSVRFGNVLGSRGSVIGVFTDQIERGGPVTVTHPQAERFFMLVEEACQLVLQAAAVGQHGDVMVLDMGQPVRINEVANTLISLSGRQHVDIVYTGLRPGEKLREELYGDGETILGSGHPRVSHVPVPGIRPEALEHHQGPPDDEALVLMLEHVGVAPTPAVRDDALPHLS</sequence>
<feature type="domain" description="Ketoreductase" evidence="3">
    <location>
        <begin position="279"/>
        <end position="447"/>
    </location>
</feature>